<dbReference type="UniPathway" id="UPA00031">
    <property type="reaction ID" value="UER00014"/>
</dbReference>
<dbReference type="PRINTS" id="PR00083">
    <property type="entry name" value="HOLDHDRGNASE"/>
</dbReference>
<proteinExistence type="inferred from homology"/>
<evidence type="ECO:0000256" key="1">
    <source>
        <dbReference type="ARBA" id="ARBA00010178"/>
    </source>
</evidence>
<dbReference type="AlphaFoldDB" id="A0A1H0FX61"/>
<dbReference type="InterPro" id="IPR022695">
    <property type="entry name" value="Histidinol_DH_monofunct"/>
</dbReference>
<organism evidence="11 12">
    <name type="scientific">Desulfonauticus submarinus</name>
    <dbReference type="NCBI Taxonomy" id="206665"/>
    <lineage>
        <taxon>Bacteria</taxon>
        <taxon>Pseudomonadati</taxon>
        <taxon>Thermodesulfobacteriota</taxon>
        <taxon>Desulfovibrionia</taxon>
        <taxon>Desulfovibrionales</taxon>
        <taxon>Desulfonauticaceae</taxon>
        <taxon>Desulfonauticus</taxon>
    </lineage>
</organism>
<feature type="active site" description="Proton acceptor" evidence="5 7">
    <location>
        <position position="332"/>
    </location>
</feature>
<feature type="active site" description="Proton acceptor" evidence="5 7">
    <location>
        <position position="333"/>
    </location>
</feature>
<dbReference type="PANTHER" id="PTHR21256">
    <property type="entry name" value="HISTIDINOL DEHYDROGENASE HDH"/>
    <property type="match status" value="1"/>
</dbReference>
<sequence>MNINKFIYRNQGDWGNIKTWLSKRNKPNLEIEEQVWEIINQVKEKGDTALIKYTQKFDCPNFNSKLLSVKEEEIQQAISQIDKQDLNIIKEARDNIFKFHEHQKEKSWFTPNSDGTILGQLVNPVPKAGLYIPGGQGGETPLISSLLMNAIPAIIAGVREIILVSPPRKDGTLNPYLLATAHLLGLKKIFKIGSAWAIAALALGTETIPQVDIIVGPGNIFVTMAKKLLQGQVGIDMIAGPSEITILASKQADPKFIASDLLSQAEHDSMAASILISPSSILLQTVEDELKRQLSSLPRKKIATESLTNWGALIEVPDLGVGIELVNLIAPEHFELLADNPWQFIGKIKNAGAVFIGEYTPEPIGDYFAGPNHVLPTMSTARFAQALSVETFYKKTSLLYTPFSYIKKHGDKIAKLARLEGLEAHAKSIEIRLKED</sequence>
<dbReference type="GO" id="GO:0004399">
    <property type="term" value="F:histidinol dehydrogenase activity"/>
    <property type="evidence" value="ECO:0007669"/>
    <property type="project" value="UniProtKB-UniRule"/>
</dbReference>
<evidence type="ECO:0000256" key="3">
    <source>
        <dbReference type="ARBA" id="ARBA00022833"/>
    </source>
</evidence>
<accession>A0A1H0FX61</accession>
<keyword evidence="5" id="KW-0028">Amino-acid biosynthesis</keyword>
<feature type="binding site" evidence="5 9">
    <location>
        <position position="366"/>
    </location>
    <ligand>
        <name>Zn(2+)</name>
        <dbReference type="ChEBI" id="CHEBI:29105"/>
    </ligand>
</feature>
<comment type="similarity">
    <text evidence="1 5 6 10">Belongs to the histidinol dehydrogenase family.</text>
</comment>
<dbReference type="InterPro" id="IPR016161">
    <property type="entry name" value="Ald_DH/histidinol_DH"/>
</dbReference>
<dbReference type="InterPro" id="IPR012131">
    <property type="entry name" value="Hstdl_DH"/>
</dbReference>
<keyword evidence="5" id="KW-0520">NAD</keyword>
<gene>
    <name evidence="5" type="primary">hisD</name>
    <name evidence="11" type="ORF">SAMN04488516_1158</name>
</gene>
<feature type="binding site" evidence="5 9">
    <location>
        <position position="267"/>
    </location>
    <ligand>
        <name>Zn(2+)</name>
        <dbReference type="ChEBI" id="CHEBI:29105"/>
    </ligand>
</feature>
<dbReference type="PANTHER" id="PTHR21256:SF2">
    <property type="entry name" value="HISTIDINE BIOSYNTHESIS TRIFUNCTIONAL PROTEIN"/>
    <property type="match status" value="1"/>
</dbReference>
<dbReference type="Proteomes" id="UP000199602">
    <property type="component" value="Unassembled WGS sequence"/>
</dbReference>
<name>A0A1H0FX61_9BACT</name>
<dbReference type="SUPFAM" id="SSF53720">
    <property type="entry name" value="ALDH-like"/>
    <property type="match status" value="1"/>
</dbReference>
<keyword evidence="5" id="KW-0368">Histidine biosynthesis</keyword>
<feature type="binding site" evidence="5 8">
    <location>
        <position position="425"/>
    </location>
    <ligand>
        <name>substrate</name>
    </ligand>
</feature>
<keyword evidence="2 5" id="KW-0479">Metal-binding</keyword>
<comment type="cofactor">
    <cofactor evidence="5 9">
        <name>Zn(2+)</name>
        <dbReference type="ChEBI" id="CHEBI:29105"/>
    </cofactor>
    <text evidence="5 9">Binds 1 zinc ion per subunit.</text>
</comment>
<dbReference type="EMBL" id="FNIN01000015">
    <property type="protein sequence ID" value="SDN99200.1"/>
    <property type="molecule type" value="Genomic_DNA"/>
</dbReference>
<evidence type="ECO:0000256" key="5">
    <source>
        <dbReference type="HAMAP-Rule" id="MF_01024"/>
    </source>
</evidence>
<dbReference type="Pfam" id="PF00815">
    <property type="entry name" value="Histidinol_dh"/>
    <property type="match status" value="1"/>
</dbReference>
<feature type="binding site" evidence="5 8">
    <location>
        <position position="267"/>
    </location>
    <ligand>
        <name>substrate</name>
    </ligand>
</feature>
<reference evidence="11 12" key="1">
    <citation type="submission" date="2016-10" db="EMBL/GenBank/DDBJ databases">
        <authorList>
            <person name="de Groot N.N."/>
        </authorList>
    </citation>
    <scope>NUCLEOTIDE SEQUENCE [LARGE SCALE GENOMIC DNA]</scope>
    <source>
        <strain evidence="11 12">DSM 15269</strain>
    </source>
</reference>
<evidence type="ECO:0000313" key="12">
    <source>
        <dbReference type="Proteomes" id="UP000199602"/>
    </source>
</evidence>
<comment type="function">
    <text evidence="5">Catalyzes the sequential NAD-dependent oxidations of L-histidinol to L-histidinaldehyde and then to L-histidine.</text>
</comment>
<feature type="binding site" evidence="5 8">
    <location>
        <position position="366"/>
    </location>
    <ligand>
        <name>substrate</name>
    </ligand>
</feature>
<feature type="binding site" evidence="5 8">
    <location>
        <position position="242"/>
    </location>
    <ligand>
        <name>substrate</name>
    </ligand>
</feature>
<dbReference type="OrthoDB" id="9805269at2"/>
<comment type="pathway">
    <text evidence="5">Amino-acid biosynthesis; L-histidine biosynthesis; L-histidine from 5-phospho-alpha-D-ribose 1-diphosphate: step 9/9.</text>
</comment>
<evidence type="ECO:0000256" key="9">
    <source>
        <dbReference type="PIRSR" id="PIRSR000099-4"/>
    </source>
</evidence>
<dbReference type="FunFam" id="3.40.50.1980:FF:000026">
    <property type="entry name" value="Histidinol dehydrogenase"/>
    <property type="match status" value="1"/>
</dbReference>
<dbReference type="InterPro" id="IPR001692">
    <property type="entry name" value="Histidinol_DH_CS"/>
</dbReference>
<evidence type="ECO:0000256" key="10">
    <source>
        <dbReference type="RuleBase" id="RU004175"/>
    </source>
</evidence>
<dbReference type="Gene3D" id="1.20.5.1300">
    <property type="match status" value="1"/>
</dbReference>
<evidence type="ECO:0000256" key="4">
    <source>
        <dbReference type="ARBA" id="ARBA00023002"/>
    </source>
</evidence>
<dbReference type="GO" id="GO:0008270">
    <property type="term" value="F:zinc ion binding"/>
    <property type="evidence" value="ECO:0007669"/>
    <property type="project" value="UniProtKB-UniRule"/>
</dbReference>
<dbReference type="RefSeq" id="WP_092066339.1">
    <property type="nucleotide sequence ID" value="NZ_FNIN01000015.1"/>
</dbReference>
<evidence type="ECO:0000256" key="6">
    <source>
        <dbReference type="PIRNR" id="PIRNR000099"/>
    </source>
</evidence>
<dbReference type="FunFam" id="3.40.50.1980:FF:000001">
    <property type="entry name" value="Histidinol dehydrogenase"/>
    <property type="match status" value="1"/>
</dbReference>
<dbReference type="CDD" id="cd06572">
    <property type="entry name" value="Histidinol_dh"/>
    <property type="match status" value="1"/>
</dbReference>
<dbReference type="PROSITE" id="PS00611">
    <property type="entry name" value="HISOL_DEHYDROGENASE"/>
    <property type="match status" value="1"/>
</dbReference>
<comment type="caution">
    <text evidence="5">Lacks conserved residue(s) required for the propagation of feature annotation.</text>
</comment>
<evidence type="ECO:0000313" key="11">
    <source>
        <dbReference type="EMBL" id="SDN99200.1"/>
    </source>
</evidence>
<comment type="catalytic activity">
    <reaction evidence="5">
        <text>L-histidinol + 2 NAD(+) + H2O = L-histidine + 2 NADH + 3 H(+)</text>
        <dbReference type="Rhea" id="RHEA:20641"/>
        <dbReference type="ChEBI" id="CHEBI:15377"/>
        <dbReference type="ChEBI" id="CHEBI:15378"/>
        <dbReference type="ChEBI" id="CHEBI:57540"/>
        <dbReference type="ChEBI" id="CHEBI:57595"/>
        <dbReference type="ChEBI" id="CHEBI:57699"/>
        <dbReference type="ChEBI" id="CHEBI:57945"/>
        <dbReference type="EC" id="1.1.1.23"/>
    </reaction>
</comment>
<feature type="binding site" evidence="5 8">
    <location>
        <position position="264"/>
    </location>
    <ligand>
        <name>substrate</name>
    </ligand>
</feature>
<feature type="binding site" evidence="5 8">
    <location>
        <position position="333"/>
    </location>
    <ligand>
        <name>substrate</name>
    </ligand>
</feature>
<dbReference type="NCBIfam" id="TIGR00069">
    <property type="entry name" value="hisD"/>
    <property type="match status" value="1"/>
</dbReference>
<dbReference type="Gene3D" id="3.40.50.1980">
    <property type="entry name" value="Nitrogenase molybdenum iron protein domain"/>
    <property type="match status" value="2"/>
</dbReference>
<evidence type="ECO:0000256" key="2">
    <source>
        <dbReference type="ARBA" id="ARBA00022723"/>
    </source>
</evidence>
<protein>
    <recommendedName>
        <fullName evidence="5">Histidinol dehydrogenase</fullName>
        <shortName evidence="5">HDH</shortName>
        <ecNumber evidence="5">1.1.1.23</ecNumber>
    </recommendedName>
</protein>
<keyword evidence="3 5" id="KW-0862">Zinc</keyword>
<dbReference type="GO" id="GO:0051287">
    <property type="term" value="F:NAD binding"/>
    <property type="evidence" value="ECO:0007669"/>
    <property type="project" value="InterPro"/>
</dbReference>
<feature type="binding site" evidence="5 9">
    <location>
        <position position="264"/>
    </location>
    <ligand>
        <name>Zn(2+)</name>
        <dbReference type="ChEBI" id="CHEBI:29105"/>
    </ligand>
</feature>
<keyword evidence="12" id="KW-1185">Reference proteome</keyword>
<dbReference type="HAMAP" id="MF_01024">
    <property type="entry name" value="HisD"/>
    <property type="match status" value="1"/>
</dbReference>
<keyword evidence="4 5" id="KW-0560">Oxidoreductase</keyword>
<dbReference type="GO" id="GO:0000105">
    <property type="term" value="P:L-histidine biosynthetic process"/>
    <property type="evidence" value="ECO:0007669"/>
    <property type="project" value="UniProtKB-UniRule"/>
</dbReference>
<dbReference type="PIRSF" id="PIRSF000099">
    <property type="entry name" value="Histidinol_dh"/>
    <property type="match status" value="1"/>
</dbReference>
<evidence type="ECO:0000256" key="7">
    <source>
        <dbReference type="PIRSR" id="PIRSR000099-1"/>
    </source>
</evidence>
<feature type="binding site" evidence="5 8">
    <location>
        <position position="420"/>
    </location>
    <ligand>
        <name>substrate</name>
    </ligand>
</feature>
<feature type="binding site" evidence="5 9">
    <location>
        <position position="425"/>
    </location>
    <ligand>
        <name>Zn(2+)</name>
        <dbReference type="ChEBI" id="CHEBI:29105"/>
    </ligand>
</feature>
<evidence type="ECO:0000256" key="8">
    <source>
        <dbReference type="PIRSR" id="PIRSR000099-3"/>
    </source>
</evidence>
<dbReference type="EC" id="1.1.1.23" evidence="5"/>
<dbReference type="STRING" id="206665.SAMN04488516_1158"/>
<dbReference type="GO" id="GO:0005829">
    <property type="term" value="C:cytosol"/>
    <property type="evidence" value="ECO:0007669"/>
    <property type="project" value="TreeGrafter"/>
</dbReference>